<accession>A0AAV8X5N5</accession>
<comment type="caution">
    <text evidence="1">The sequence shown here is derived from an EMBL/GenBank/DDBJ whole genome shotgun (WGS) entry which is preliminary data.</text>
</comment>
<protein>
    <submittedName>
        <fullName evidence="1">Uncharacterized protein</fullName>
    </submittedName>
</protein>
<dbReference type="AlphaFoldDB" id="A0AAV8X5N5"/>
<proteinExistence type="predicted"/>
<keyword evidence="2" id="KW-1185">Reference proteome</keyword>
<reference evidence="1" key="1">
    <citation type="journal article" date="2023" name="Insect Mol. Biol.">
        <title>Genome sequencing provides insights into the evolution of gene families encoding plant cell wall-degrading enzymes in longhorned beetles.</title>
        <authorList>
            <person name="Shin N.R."/>
            <person name="Okamura Y."/>
            <person name="Kirsch R."/>
            <person name="Pauchet Y."/>
        </authorList>
    </citation>
    <scope>NUCLEOTIDE SEQUENCE</scope>
    <source>
        <strain evidence="1">AMC_N1</strain>
    </source>
</reference>
<sequence>MSYLSNSLFLGNLHANVFISPVFRDTRRLCNQTLGILQESNNKIYCQIYVTQPTTRTR</sequence>
<dbReference type="EMBL" id="JAPWTK010001145">
    <property type="protein sequence ID" value="KAJ8933893.1"/>
    <property type="molecule type" value="Genomic_DNA"/>
</dbReference>
<organism evidence="1 2">
    <name type="scientific">Aromia moschata</name>
    <dbReference type="NCBI Taxonomy" id="1265417"/>
    <lineage>
        <taxon>Eukaryota</taxon>
        <taxon>Metazoa</taxon>
        <taxon>Ecdysozoa</taxon>
        <taxon>Arthropoda</taxon>
        <taxon>Hexapoda</taxon>
        <taxon>Insecta</taxon>
        <taxon>Pterygota</taxon>
        <taxon>Neoptera</taxon>
        <taxon>Endopterygota</taxon>
        <taxon>Coleoptera</taxon>
        <taxon>Polyphaga</taxon>
        <taxon>Cucujiformia</taxon>
        <taxon>Chrysomeloidea</taxon>
        <taxon>Cerambycidae</taxon>
        <taxon>Cerambycinae</taxon>
        <taxon>Callichromatini</taxon>
        <taxon>Aromia</taxon>
    </lineage>
</organism>
<gene>
    <name evidence="1" type="ORF">NQ318_001686</name>
</gene>
<evidence type="ECO:0000313" key="1">
    <source>
        <dbReference type="EMBL" id="KAJ8933893.1"/>
    </source>
</evidence>
<dbReference type="Proteomes" id="UP001162162">
    <property type="component" value="Unassembled WGS sequence"/>
</dbReference>
<name>A0AAV8X5N5_9CUCU</name>
<evidence type="ECO:0000313" key="2">
    <source>
        <dbReference type="Proteomes" id="UP001162162"/>
    </source>
</evidence>